<sequence>MLLCMSNISLETDITEPPRWPPVEQGIPAISEHKLLATQRELLIALEQGVGESPDVWVRHYQPVIRRYARWIHLLPASREHHHYGAGGLLRHGLEAALAAAGLYDRRVVGLEVPSADRKRYQQGMRWAAVIGAMLHDCAKPLTDVDVVGDRSGDLWNPVKGSLTAWLAAGKERRYRLRWRSGREDRHKLGAAVMLPRLAGADEMAWLCEICGQDALLQLVDAVTTGATQGLLPEIILEADRISVAQDLARRGQMNEDHRIPGVAAESHILDAARSLLRTGEWKPGGKVCLRTHDDHVLLAWPKALRDIGNWLSNHRIPGVMRQPDAILNVLLDTGTAKAGPDEAPTWRYRLPEGLTIAGVRLKPGALEVEGERVAGEWLGDEKPTGEAVESTNTLAPQAADQAREPAAPDTSAGGEKPHQTAQAPEAKSFRERVLECPAAEAVFGDLASGVKASTLLVFAEDAVYLRYPEAFAGYGMTPLQVAKDLVEGGLAESEGKKIAHDIEGGKGVRLSGFGPVYARSAARDWLAEWIGHQTEDVRDIKAQRYVPVVLFESWGRLFEGEGAIVDWLESEGLIVTGVLDNGKQKDKRYARLQSSAKAKKS</sequence>
<keyword evidence="4" id="KW-1185">Reference proteome</keyword>
<dbReference type="AlphaFoldDB" id="A0A1D8IP93"/>
<dbReference type="EMBL" id="CP017415">
    <property type="protein sequence ID" value="AOU98282.1"/>
    <property type="molecule type" value="Genomic_DNA"/>
</dbReference>
<evidence type="ECO:0000256" key="1">
    <source>
        <dbReference type="SAM" id="MobiDB-lite"/>
    </source>
</evidence>
<feature type="region of interest" description="Disordered" evidence="1">
    <location>
        <begin position="379"/>
        <end position="430"/>
    </location>
</feature>
<reference evidence="4" key="1">
    <citation type="submission" date="2016-09" db="EMBL/GenBank/DDBJ databases">
        <title>Acidihalobacter prosperus F5.</title>
        <authorList>
            <person name="Khaleque H.N."/>
            <person name="Ramsay J.P."/>
            <person name="Kaksonen A.H."/>
            <person name="Boxall N.J."/>
            <person name="Watkin E.L.J."/>
        </authorList>
    </citation>
    <scope>NUCLEOTIDE SEQUENCE [LARGE SCALE GENOMIC DNA]</scope>
    <source>
        <strain evidence="4">F5</strain>
    </source>
</reference>
<dbReference type="Gene3D" id="1.10.3210.40">
    <property type="match status" value="1"/>
</dbReference>
<dbReference type="NCBIfam" id="NF041494">
    <property type="entry name" value="MobH"/>
    <property type="match status" value="1"/>
</dbReference>
<name>A0A1D8IP93_9GAMM</name>
<protein>
    <recommendedName>
        <fullName evidence="2">Uncharacterized domain-containing protein</fullName>
    </recommendedName>
</protein>
<dbReference type="KEGG" id="aprs:BI364_10195"/>
<organism evidence="3 4">
    <name type="scientific">Acidihalobacter yilgarnensis</name>
    <dbReference type="NCBI Taxonomy" id="2819280"/>
    <lineage>
        <taxon>Bacteria</taxon>
        <taxon>Pseudomonadati</taxon>
        <taxon>Pseudomonadota</taxon>
        <taxon>Gammaproteobacteria</taxon>
        <taxon>Chromatiales</taxon>
        <taxon>Ectothiorhodospiraceae</taxon>
        <taxon>Acidihalobacter</taxon>
    </lineage>
</organism>
<evidence type="ECO:0000259" key="2">
    <source>
        <dbReference type="Pfam" id="PF07514"/>
    </source>
</evidence>
<accession>A0A1D8IP93</accession>
<dbReference type="InterPro" id="IPR011119">
    <property type="entry name" value="Unchr_helicase_relaxase_TraI"/>
</dbReference>
<feature type="domain" description="Uncharacterised" evidence="2">
    <location>
        <begin position="29"/>
        <end position="342"/>
    </location>
</feature>
<evidence type="ECO:0000313" key="3">
    <source>
        <dbReference type="EMBL" id="AOU98282.1"/>
    </source>
</evidence>
<dbReference type="Pfam" id="PF07514">
    <property type="entry name" value="TraI_2"/>
    <property type="match status" value="1"/>
</dbReference>
<gene>
    <name evidence="3" type="ORF">BI364_10195</name>
</gene>
<dbReference type="Proteomes" id="UP000095401">
    <property type="component" value="Chromosome"/>
</dbReference>
<proteinExistence type="predicted"/>
<evidence type="ECO:0000313" key="4">
    <source>
        <dbReference type="Proteomes" id="UP000095401"/>
    </source>
</evidence>